<dbReference type="Pfam" id="PF01565">
    <property type="entry name" value="FAD_binding_4"/>
    <property type="match status" value="1"/>
</dbReference>
<dbReference type="Proteomes" id="UP000018542">
    <property type="component" value="Chromosome"/>
</dbReference>
<dbReference type="PANTHER" id="PTHR11748">
    <property type="entry name" value="D-LACTATE DEHYDROGENASE"/>
    <property type="match status" value="1"/>
</dbReference>
<dbReference type="InterPro" id="IPR016166">
    <property type="entry name" value="FAD-bd_PCMH"/>
</dbReference>
<dbReference type="KEGG" id="hni:W911_05700"/>
<dbReference type="RefSeq" id="WP_023786541.1">
    <property type="nucleotide sequence ID" value="NC_022997.1"/>
</dbReference>
<organism evidence="4 5">
    <name type="scientific">Hyphomicrobium nitrativorans NL23</name>
    <dbReference type="NCBI Taxonomy" id="1029756"/>
    <lineage>
        <taxon>Bacteria</taxon>
        <taxon>Pseudomonadati</taxon>
        <taxon>Pseudomonadota</taxon>
        <taxon>Alphaproteobacteria</taxon>
        <taxon>Hyphomicrobiales</taxon>
        <taxon>Hyphomicrobiaceae</taxon>
        <taxon>Hyphomicrobium</taxon>
    </lineage>
</organism>
<dbReference type="InterPro" id="IPR036318">
    <property type="entry name" value="FAD-bd_PCMH-like_sf"/>
</dbReference>
<dbReference type="InterPro" id="IPR016171">
    <property type="entry name" value="Vanillyl_alc_oxidase_C-sub2"/>
</dbReference>
<dbReference type="PATRIC" id="fig|1029756.8.peg.1198"/>
<evidence type="ECO:0000313" key="5">
    <source>
        <dbReference type="Proteomes" id="UP000018542"/>
    </source>
</evidence>
<name>V5SBV2_9HYPH</name>
<dbReference type="STRING" id="1029756.W911_05700"/>
<gene>
    <name evidence="4" type="ORF">W911_05700</name>
</gene>
<dbReference type="OrthoDB" id="9811557at2"/>
<keyword evidence="1" id="KW-0285">Flavoprotein</keyword>
<sequence>MDDIMRPATEWELKSMMTALRERAIPVEIMGAGSKRGVGRPVSAPVAMTTAGMRGISLYEPSELVMAARAGTPLTQIEVELASRGQMLPFEPIDLGPALGAGAGLQTIGAVFAANLSGARRISNGAARDHLIGMRGVNGRGEIFKSGGRVMKNVTGYDVARGLSGSWGTLAVFSEVTFKVLPLPDDVVTLVYPDLTDDLAVELMSLALTQPYEVSGTVHLSQALAGRLRHKGLASAGQPLTAIRLENFTRSITYRKQKLREVLVAYGTPIELELESSLEFWAEARKLSFLLPNGTHLWRISTTPSQAAALVAAVRRHMAVEAFYDWSGGLVWLETPASADAGSADIRRAVASHGGHATLIRADQPVRQSVDVFQPLAPAVDRITRGIKQAFDPLGLLNPGRMYASM</sequence>
<accession>V5SBV2</accession>
<dbReference type="InterPro" id="IPR016164">
    <property type="entry name" value="FAD-linked_Oxase-like_C"/>
</dbReference>
<dbReference type="SUPFAM" id="SSF55103">
    <property type="entry name" value="FAD-linked oxidases, C-terminal domain"/>
    <property type="match status" value="1"/>
</dbReference>
<keyword evidence="5" id="KW-1185">Reference proteome</keyword>
<evidence type="ECO:0000259" key="3">
    <source>
        <dbReference type="PROSITE" id="PS51387"/>
    </source>
</evidence>
<dbReference type="PROSITE" id="PS51387">
    <property type="entry name" value="FAD_PCMH"/>
    <property type="match status" value="1"/>
</dbReference>
<keyword evidence="2" id="KW-0274">FAD</keyword>
<evidence type="ECO:0000313" key="4">
    <source>
        <dbReference type="EMBL" id="AHB48008.1"/>
    </source>
</evidence>
<protein>
    <submittedName>
        <fullName evidence="4">FAD-linked oxidase</fullName>
    </submittedName>
</protein>
<dbReference type="Gene3D" id="3.30.465.10">
    <property type="match status" value="1"/>
</dbReference>
<dbReference type="InterPro" id="IPR006094">
    <property type="entry name" value="Oxid_FAD_bind_N"/>
</dbReference>
<dbReference type="EMBL" id="CP006912">
    <property type="protein sequence ID" value="AHB48008.1"/>
    <property type="molecule type" value="Genomic_DNA"/>
</dbReference>
<dbReference type="HOGENOM" id="CLU_017779_0_0_5"/>
<evidence type="ECO:0000256" key="2">
    <source>
        <dbReference type="ARBA" id="ARBA00022827"/>
    </source>
</evidence>
<dbReference type="GO" id="GO:0071949">
    <property type="term" value="F:FAD binding"/>
    <property type="evidence" value="ECO:0007669"/>
    <property type="project" value="InterPro"/>
</dbReference>
<dbReference type="GO" id="GO:0003824">
    <property type="term" value="F:catalytic activity"/>
    <property type="evidence" value="ECO:0007669"/>
    <property type="project" value="InterPro"/>
</dbReference>
<dbReference type="Gene3D" id="1.10.45.10">
    <property type="entry name" value="Vanillyl-alcohol Oxidase, Chain A, domain 4"/>
    <property type="match status" value="1"/>
</dbReference>
<evidence type="ECO:0000256" key="1">
    <source>
        <dbReference type="ARBA" id="ARBA00022630"/>
    </source>
</evidence>
<proteinExistence type="predicted"/>
<dbReference type="PANTHER" id="PTHR11748:SF103">
    <property type="entry name" value="GLYCOLATE OXIDASE SUBUNIT GLCE"/>
    <property type="match status" value="1"/>
</dbReference>
<reference evidence="4 5" key="1">
    <citation type="journal article" date="2014" name="Genome Announc.">
        <title>Complete Genome Sequence of Hyphomicrobium nitrativorans Strain NL23, a Denitrifying Bacterium Isolated from Biofilm of a Methanol-Fed Denitrification System Treating Seawater at the Montreal Biodome.</title>
        <authorList>
            <person name="Martineau C."/>
            <person name="Villeneuve C."/>
            <person name="Mauffrey F."/>
            <person name="Villemur R."/>
        </authorList>
    </citation>
    <scope>NUCLEOTIDE SEQUENCE [LARGE SCALE GENOMIC DNA]</scope>
    <source>
        <strain evidence="4">NL23</strain>
    </source>
</reference>
<dbReference type="SUPFAM" id="SSF56176">
    <property type="entry name" value="FAD-binding/transporter-associated domain-like"/>
    <property type="match status" value="1"/>
</dbReference>
<dbReference type="InterPro" id="IPR016169">
    <property type="entry name" value="FAD-bd_PCMH_sub2"/>
</dbReference>
<feature type="domain" description="FAD-binding PCMH-type" evidence="3">
    <location>
        <begin position="1"/>
        <end position="183"/>
    </location>
</feature>
<dbReference type="AlphaFoldDB" id="V5SBV2"/>